<dbReference type="EMBL" id="JAPDIQ010000015">
    <property type="protein sequence ID" value="MDH4765857.1"/>
    <property type="molecule type" value="Genomic_DNA"/>
</dbReference>
<protein>
    <submittedName>
        <fullName evidence="1">Uncharacterized protein</fullName>
    </submittedName>
</protein>
<sequence>MALQIMDPELFVELLEQDSDSSWVETVQLVSPPQMNGSTLWVMEELIQFSHVYHPDIGGSELYEVANGRSYTMVDLDKIANTVKVKKTIIYTSNKLKKKGE</sequence>
<keyword evidence="2" id="KW-1185">Reference proteome</keyword>
<organism evidence="1 2">
    <name type="scientific">Pseudomonas flavocrustae</name>
    <dbReference type="NCBI Taxonomy" id="2991719"/>
    <lineage>
        <taxon>Bacteria</taxon>
        <taxon>Pseudomonadati</taxon>
        <taxon>Pseudomonadota</taxon>
        <taxon>Gammaproteobacteria</taxon>
        <taxon>Pseudomonadales</taxon>
        <taxon>Pseudomonadaceae</taxon>
        <taxon>Pseudomonas</taxon>
    </lineage>
</organism>
<evidence type="ECO:0000313" key="2">
    <source>
        <dbReference type="Proteomes" id="UP001157461"/>
    </source>
</evidence>
<reference evidence="1 2" key="1">
    <citation type="submission" date="2022-10" db="EMBL/GenBank/DDBJ databases">
        <title>A novel Pseudomonas species, isolated from Passiflora incarnata leaves.</title>
        <authorList>
            <person name="Cueva-Yesquen L.G."/>
            <person name="Fantinatti-Garboggini F."/>
        </authorList>
    </citation>
    <scope>NUCLEOTIDE SEQUENCE [LARGE SCALE GENOMIC DNA]</scope>
    <source>
        <strain evidence="1 2">CBMAI 2609</strain>
    </source>
</reference>
<dbReference type="Proteomes" id="UP001157461">
    <property type="component" value="Unassembled WGS sequence"/>
</dbReference>
<dbReference type="RefSeq" id="WP_280311450.1">
    <property type="nucleotide sequence ID" value="NZ_JAPDIQ010000015.1"/>
</dbReference>
<comment type="caution">
    <text evidence="1">The sequence shown here is derived from an EMBL/GenBank/DDBJ whole genome shotgun (WGS) entry which is preliminary data.</text>
</comment>
<evidence type="ECO:0000313" key="1">
    <source>
        <dbReference type="EMBL" id="MDH4765857.1"/>
    </source>
</evidence>
<gene>
    <name evidence="1" type="ORF">OMP44_23475</name>
</gene>
<accession>A0ABT6IN16</accession>
<name>A0ABT6IN16_9PSED</name>
<proteinExistence type="predicted"/>